<dbReference type="PROSITE" id="PS50883">
    <property type="entry name" value="EAL"/>
    <property type="match status" value="1"/>
</dbReference>
<dbReference type="InterPro" id="IPR035919">
    <property type="entry name" value="EAL_sf"/>
</dbReference>
<evidence type="ECO:0000256" key="1">
    <source>
        <dbReference type="PROSITE-ProRule" id="PRU00339"/>
    </source>
</evidence>
<keyword evidence="6" id="KW-1185">Reference proteome</keyword>
<keyword evidence="2" id="KW-0175">Coiled coil</keyword>
<dbReference type="Pfam" id="PF00990">
    <property type="entry name" value="GGDEF"/>
    <property type="match status" value="1"/>
</dbReference>
<keyword evidence="1" id="KW-0802">TPR repeat</keyword>
<evidence type="ECO:0000259" key="4">
    <source>
        <dbReference type="PROSITE" id="PS50887"/>
    </source>
</evidence>
<dbReference type="InterPro" id="IPR001633">
    <property type="entry name" value="EAL_dom"/>
</dbReference>
<dbReference type="SMART" id="SM00267">
    <property type="entry name" value="GGDEF"/>
    <property type="match status" value="1"/>
</dbReference>
<dbReference type="PANTHER" id="PTHR44757">
    <property type="entry name" value="DIGUANYLATE CYCLASE DGCP"/>
    <property type="match status" value="1"/>
</dbReference>
<dbReference type="RefSeq" id="WP_188905093.1">
    <property type="nucleotide sequence ID" value="NZ_BMOM01000035.1"/>
</dbReference>
<dbReference type="Pfam" id="PF00563">
    <property type="entry name" value="EAL"/>
    <property type="match status" value="1"/>
</dbReference>
<accession>A0ABQ2GXZ9</accession>
<evidence type="ECO:0000313" key="6">
    <source>
        <dbReference type="Proteomes" id="UP000661918"/>
    </source>
</evidence>
<comment type="caution">
    <text evidence="5">The sequence shown here is derived from an EMBL/GenBank/DDBJ whole genome shotgun (WGS) entry which is preliminary data.</text>
</comment>
<dbReference type="CDD" id="cd01948">
    <property type="entry name" value="EAL"/>
    <property type="match status" value="1"/>
</dbReference>
<dbReference type="InterPro" id="IPR029787">
    <property type="entry name" value="Nucleotide_cyclase"/>
</dbReference>
<dbReference type="PANTHER" id="PTHR44757:SF2">
    <property type="entry name" value="BIOFILM ARCHITECTURE MAINTENANCE PROTEIN MBAA"/>
    <property type="match status" value="1"/>
</dbReference>
<reference evidence="6" key="1">
    <citation type="journal article" date="2019" name="Int. J. Syst. Evol. Microbiol.">
        <title>The Global Catalogue of Microorganisms (GCM) 10K type strain sequencing project: providing services to taxonomists for standard genome sequencing and annotation.</title>
        <authorList>
            <consortium name="The Broad Institute Genomics Platform"/>
            <consortium name="The Broad Institute Genome Sequencing Center for Infectious Disease"/>
            <person name="Wu L."/>
            <person name="Ma J."/>
        </authorList>
    </citation>
    <scope>NUCLEOTIDE SEQUENCE [LARGE SCALE GENOMIC DNA]</scope>
    <source>
        <strain evidence="6">JCM 15443</strain>
    </source>
</reference>
<dbReference type="SMART" id="SM00052">
    <property type="entry name" value="EAL"/>
    <property type="match status" value="1"/>
</dbReference>
<protein>
    <recommendedName>
        <fullName evidence="7">GGDEF-domain containing protein</fullName>
    </recommendedName>
</protein>
<dbReference type="SUPFAM" id="SSF48452">
    <property type="entry name" value="TPR-like"/>
    <property type="match status" value="2"/>
</dbReference>
<feature type="repeat" description="TPR" evidence="1">
    <location>
        <begin position="204"/>
        <end position="237"/>
    </location>
</feature>
<evidence type="ECO:0008006" key="7">
    <source>
        <dbReference type="Google" id="ProtNLM"/>
    </source>
</evidence>
<dbReference type="Gene3D" id="1.25.40.10">
    <property type="entry name" value="Tetratricopeptide repeat domain"/>
    <property type="match status" value="2"/>
</dbReference>
<evidence type="ECO:0000259" key="3">
    <source>
        <dbReference type="PROSITE" id="PS50883"/>
    </source>
</evidence>
<gene>
    <name evidence="5" type="ORF">GCM10010841_29220</name>
</gene>
<dbReference type="InterPro" id="IPR043128">
    <property type="entry name" value="Rev_trsase/Diguanyl_cyclase"/>
</dbReference>
<dbReference type="InterPro" id="IPR011990">
    <property type="entry name" value="TPR-like_helical_dom_sf"/>
</dbReference>
<proteinExistence type="predicted"/>
<dbReference type="PROSITE" id="PS50005">
    <property type="entry name" value="TPR"/>
    <property type="match status" value="1"/>
</dbReference>
<dbReference type="InterPro" id="IPR000160">
    <property type="entry name" value="GGDEF_dom"/>
</dbReference>
<evidence type="ECO:0000256" key="2">
    <source>
        <dbReference type="SAM" id="Coils"/>
    </source>
</evidence>
<dbReference type="Proteomes" id="UP000661918">
    <property type="component" value="Unassembled WGS sequence"/>
</dbReference>
<feature type="domain" description="GGDEF" evidence="4">
    <location>
        <begin position="402"/>
        <end position="533"/>
    </location>
</feature>
<evidence type="ECO:0000313" key="5">
    <source>
        <dbReference type="EMBL" id="GGM19336.1"/>
    </source>
</evidence>
<dbReference type="PROSITE" id="PS50887">
    <property type="entry name" value="GGDEF"/>
    <property type="match status" value="1"/>
</dbReference>
<dbReference type="Pfam" id="PF13424">
    <property type="entry name" value="TPR_12"/>
    <property type="match status" value="2"/>
</dbReference>
<feature type="coiled-coil region" evidence="2">
    <location>
        <begin position="330"/>
        <end position="371"/>
    </location>
</feature>
<dbReference type="SMART" id="SM00028">
    <property type="entry name" value="TPR"/>
    <property type="match status" value="6"/>
</dbReference>
<dbReference type="Gene3D" id="3.30.70.270">
    <property type="match status" value="1"/>
</dbReference>
<name>A0ABQ2GXZ9_9DEIO</name>
<dbReference type="Gene3D" id="3.20.20.450">
    <property type="entry name" value="EAL domain"/>
    <property type="match status" value="1"/>
</dbReference>
<dbReference type="CDD" id="cd01949">
    <property type="entry name" value="GGDEF"/>
    <property type="match status" value="1"/>
</dbReference>
<dbReference type="InterPro" id="IPR019734">
    <property type="entry name" value="TPR_rpt"/>
</dbReference>
<sequence>MTDSTLPLEALLDQARELRERDDSRAALLFEQVVAGARAQGAHPLLADALNALAGLEHERGDSQGALAHLNEALSIRRALDDQGGCAAVLCNIGAVQLDLGSFNLALSHLLQADHAAQQASPARAAVVAANLAKSYDALNLPAQASAQYTRALTFARSAGQPFGEATVMINHADLLRREGHFAQAMELLTAALELAGERGALAASAWHTMGQVHRDRGETDAALTHFRTALATPEADIDVVLHARCDASELLLNLDAREEARALLSAALPAARASRRTRIEARVLALQARAEEQGGELQQALGTLRRAHRAEADVLRAEAEQRTRELTARSELERDRLRLENEQARYQAERAAKEQLAREQASRLQELERLALYDALTGLPNRLLLSERARTALSEAAARGTPLAVGVMDLNKFKAVNDTHGHHTGDLLLREVARRLPLAVGHRDTVARTGGDEFVFLLHADRAALAELAQQLVRTFDEAFFLDGLELHMRPSLGFACYPDEATDLDGLLARADEAMYRAKARGSTVELGSSRGELAPATLEAALHGALAADEFQLVYQPLEDPSGRWHGAEALLRWRSRTYGNVTPDQFMPLAERSGLSLQLSAWTLTQVCAALARLPELGVAINLSARQLVDPALPGRIVQTAGQFGVSPSRLNLEVSEALVARAPERAHSALRALAATGVHLTLDDFGGGHAHLAGLQHLPIHAVKLDRALVQGLGQGPRGVALLGAVTGLARALDLKVIAKGVETPAHRAQLNGLGVHSLQGFLISPPLEFQDLQAWTLAGPTEHSG</sequence>
<organism evidence="5 6">
    <name type="scientific">Deinococcus aerophilus</name>
    <dbReference type="NCBI Taxonomy" id="522488"/>
    <lineage>
        <taxon>Bacteria</taxon>
        <taxon>Thermotogati</taxon>
        <taxon>Deinococcota</taxon>
        <taxon>Deinococci</taxon>
        <taxon>Deinococcales</taxon>
        <taxon>Deinococcaceae</taxon>
        <taxon>Deinococcus</taxon>
    </lineage>
</organism>
<dbReference type="NCBIfam" id="TIGR00254">
    <property type="entry name" value="GGDEF"/>
    <property type="match status" value="1"/>
</dbReference>
<dbReference type="SUPFAM" id="SSF55073">
    <property type="entry name" value="Nucleotide cyclase"/>
    <property type="match status" value="1"/>
</dbReference>
<dbReference type="InterPro" id="IPR052155">
    <property type="entry name" value="Biofilm_reg_signaling"/>
</dbReference>
<dbReference type="EMBL" id="BMOM01000035">
    <property type="protein sequence ID" value="GGM19336.1"/>
    <property type="molecule type" value="Genomic_DNA"/>
</dbReference>
<feature type="domain" description="EAL" evidence="3">
    <location>
        <begin position="538"/>
        <end position="786"/>
    </location>
</feature>
<dbReference type="SUPFAM" id="SSF141868">
    <property type="entry name" value="EAL domain-like"/>
    <property type="match status" value="1"/>
</dbReference>